<proteinExistence type="predicted"/>
<keyword evidence="2" id="KW-1185">Reference proteome</keyword>
<protein>
    <submittedName>
        <fullName evidence="1">Uncharacterized protein</fullName>
    </submittedName>
</protein>
<dbReference type="Proteomes" id="UP001142489">
    <property type="component" value="Unassembled WGS sequence"/>
</dbReference>
<accession>A0A9Q0XTP6</accession>
<evidence type="ECO:0000313" key="2">
    <source>
        <dbReference type="Proteomes" id="UP001142489"/>
    </source>
</evidence>
<gene>
    <name evidence="1" type="ORF">JRQ81_016717</name>
</gene>
<sequence>MNSSPSLTRTHHSLKLLVGDPYLPTDNLKQILMHTRLENSNMDNGTKPCHKPRCQLCPHIYS</sequence>
<organism evidence="1 2">
    <name type="scientific">Phrynocephalus forsythii</name>
    <dbReference type="NCBI Taxonomy" id="171643"/>
    <lineage>
        <taxon>Eukaryota</taxon>
        <taxon>Metazoa</taxon>
        <taxon>Chordata</taxon>
        <taxon>Craniata</taxon>
        <taxon>Vertebrata</taxon>
        <taxon>Euteleostomi</taxon>
        <taxon>Lepidosauria</taxon>
        <taxon>Squamata</taxon>
        <taxon>Bifurcata</taxon>
        <taxon>Unidentata</taxon>
        <taxon>Episquamata</taxon>
        <taxon>Toxicofera</taxon>
        <taxon>Iguania</taxon>
        <taxon>Acrodonta</taxon>
        <taxon>Agamidae</taxon>
        <taxon>Agaminae</taxon>
        <taxon>Phrynocephalus</taxon>
    </lineage>
</organism>
<dbReference type="AlphaFoldDB" id="A0A9Q0XTP6"/>
<reference evidence="1" key="1">
    <citation type="journal article" date="2023" name="DNA Res.">
        <title>Chromosome-level genome assembly of Phrynocephalus forsythii using third-generation DNA sequencing and Hi-C analysis.</title>
        <authorList>
            <person name="Qi Y."/>
            <person name="Zhao W."/>
            <person name="Zhao Y."/>
            <person name="Niu C."/>
            <person name="Cao S."/>
            <person name="Zhang Y."/>
        </authorList>
    </citation>
    <scope>NUCLEOTIDE SEQUENCE</scope>
    <source>
        <tissue evidence="1">Muscle</tissue>
    </source>
</reference>
<name>A0A9Q0XTP6_9SAUR</name>
<evidence type="ECO:0000313" key="1">
    <source>
        <dbReference type="EMBL" id="KAJ7326958.1"/>
    </source>
</evidence>
<dbReference type="EMBL" id="JAPFRF010000007">
    <property type="protein sequence ID" value="KAJ7326958.1"/>
    <property type="molecule type" value="Genomic_DNA"/>
</dbReference>
<comment type="caution">
    <text evidence="1">The sequence shown here is derived from an EMBL/GenBank/DDBJ whole genome shotgun (WGS) entry which is preliminary data.</text>
</comment>
<feature type="non-terminal residue" evidence="1">
    <location>
        <position position="62"/>
    </location>
</feature>